<accession>A0A933GLT7</accession>
<organism evidence="1 2">
    <name type="scientific">Tectimicrobiota bacterium</name>
    <dbReference type="NCBI Taxonomy" id="2528274"/>
    <lineage>
        <taxon>Bacteria</taxon>
        <taxon>Pseudomonadati</taxon>
        <taxon>Nitrospinota/Tectimicrobiota group</taxon>
        <taxon>Candidatus Tectimicrobiota</taxon>
    </lineage>
</organism>
<dbReference type="InterPro" id="IPR041881">
    <property type="entry name" value="PqqD_sf"/>
</dbReference>
<comment type="caution">
    <text evidence="1">The sequence shown here is derived from an EMBL/GenBank/DDBJ whole genome shotgun (WGS) entry which is preliminary data.</text>
</comment>
<protein>
    <submittedName>
        <fullName evidence="1">SynChlorMet cassette protein ScmD</fullName>
    </submittedName>
</protein>
<dbReference type="Proteomes" id="UP000772181">
    <property type="component" value="Unassembled WGS sequence"/>
</dbReference>
<evidence type="ECO:0000313" key="1">
    <source>
        <dbReference type="EMBL" id="MBI4594950.1"/>
    </source>
</evidence>
<dbReference type="EMBL" id="JACQWF010000049">
    <property type="protein sequence ID" value="MBI4594950.1"/>
    <property type="molecule type" value="Genomic_DNA"/>
</dbReference>
<dbReference type="AlphaFoldDB" id="A0A933GLT7"/>
<dbReference type="NCBIfam" id="TIGR04248">
    <property type="entry name" value="SCM_PqqD_rel"/>
    <property type="match status" value="1"/>
</dbReference>
<dbReference type="InterPro" id="IPR026342">
    <property type="entry name" value="SCM_PqqD-rel"/>
</dbReference>
<dbReference type="InterPro" id="IPR008792">
    <property type="entry name" value="PQQD"/>
</dbReference>
<gene>
    <name evidence="1" type="primary">scmD</name>
    <name evidence="1" type="ORF">HY730_01055</name>
</gene>
<name>A0A933GLT7_UNCTE</name>
<dbReference type="Pfam" id="PF05402">
    <property type="entry name" value="PqqD"/>
    <property type="match status" value="1"/>
</dbReference>
<dbReference type="Gene3D" id="1.10.10.1150">
    <property type="entry name" value="Coenzyme PQQ synthesis protein D (PqqD)"/>
    <property type="match status" value="1"/>
</dbReference>
<reference evidence="1" key="1">
    <citation type="submission" date="2020-07" db="EMBL/GenBank/DDBJ databases">
        <title>Huge and variable diversity of episymbiotic CPR bacteria and DPANN archaea in groundwater ecosystems.</title>
        <authorList>
            <person name="He C.Y."/>
            <person name="Keren R."/>
            <person name="Whittaker M."/>
            <person name="Farag I.F."/>
            <person name="Doudna J."/>
            <person name="Cate J.H.D."/>
            <person name="Banfield J.F."/>
        </authorList>
    </citation>
    <scope>NUCLEOTIDE SEQUENCE</scope>
    <source>
        <strain evidence="1">NC_groundwater_1482_Ag_S-0.65um_47_24</strain>
    </source>
</reference>
<sequence length="92" mass="10401">MNEYAEKNVIANPLIVLREEFDDWAILFDPDTGNTFGLNPIGVLIWKHLDGHHTLNEITEKIREAAENVPSDVSSHVQDFVQNAVKLGLVNY</sequence>
<evidence type="ECO:0000313" key="2">
    <source>
        <dbReference type="Proteomes" id="UP000772181"/>
    </source>
</evidence>
<proteinExistence type="predicted"/>